<dbReference type="RefSeq" id="WP_197454787.1">
    <property type="nucleotide sequence ID" value="NZ_CP151726.1"/>
</dbReference>
<comment type="similarity">
    <text evidence="1 3">Belongs to the short-chain dehydrogenases/reductases (SDR) family.</text>
</comment>
<dbReference type="EMBL" id="SJPN01000005">
    <property type="protein sequence ID" value="TWU00879.1"/>
    <property type="molecule type" value="Genomic_DNA"/>
</dbReference>
<dbReference type="InterPro" id="IPR057326">
    <property type="entry name" value="KR_dom"/>
</dbReference>
<evidence type="ECO:0000256" key="3">
    <source>
        <dbReference type="RuleBase" id="RU000363"/>
    </source>
</evidence>
<dbReference type="InterPro" id="IPR020904">
    <property type="entry name" value="Sc_DH/Rdtase_CS"/>
</dbReference>
<evidence type="ECO:0000256" key="2">
    <source>
        <dbReference type="ARBA" id="ARBA00023002"/>
    </source>
</evidence>
<reference evidence="5 6" key="1">
    <citation type="submission" date="2019-02" db="EMBL/GenBank/DDBJ databases">
        <title>Deep-cultivation of Planctomycetes and their phenomic and genomic characterization uncovers novel biology.</title>
        <authorList>
            <person name="Wiegand S."/>
            <person name="Jogler M."/>
            <person name="Boedeker C."/>
            <person name="Pinto D."/>
            <person name="Vollmers J."/>
            <person name="Rivas-Marin E."/>
            <person name="Kohn T."/>
            <person name="Peeters S.H."/>
            <person name="Heuer A."/>
            <person name="Rast P."/>
            <person name="Oberbeckmann S."/>
            <person name="Bunk B."/>
            <person name="Jeske O."/>
            <person name="Meyerdierks A."/>
            <person name="Storesund J.E."/>
            <person name="Kallscheuer N."/>
            <person name="Luecker S."/>
            <person name="Lage O.M."/>
            <person name="Pohl T."/>
            <person name="Merkel B.J."/>
            <person name="Hornburger P."/>
            <person name="Mueller R.-W."/>
            <person name="Bruemmer F."/>
            <person name="Labrenz M."/>
            <person name="Spormann A.M."/>
            <person name="Op Den Camp H."/>
            <person name="Overmann J."/>
            <person name="Amann R."/>
            <person name="Jetten M.S.M."/>
            <person name="Mascher T."/>
            <person name="Medema M.H."/>
            <person name="Devos D.P."/>
            <person name="Kaster A.-K."/>
            <person name="Ovreas L."/>
            <person name="Rohde M."/>
            <person name="Galperin M.Y."/>
            <person name="Jogler C."/>
        </authorList>
    </citation>
    <scope>NUCLEOTIDE SEQUENCE [LARGE SCALE GENOMIC DNA]</scope>
    <source>
        <strain evidence="5 6">Pla52n</strain>
    </source>
</reference>
<gene>
    <name evidence="5" type="ORF">Pla52n_42480</name>
</gene>
<dbReference type="PRINTS" id="PR00080">
    <property type="entry name" value="SDRFAMILY"/>
</dbReference>
<evidence type="ECO:0000313" key="5">
    <source>
        <dbReference type="EMBL" id="TWU00879.1"/>
    </source>
</evidence>
<proteinExistence type="inferred from homology"/>
<comment type="caution">
    <text evidence="5">The sequence shown here is derived from an EMBL/GenBank/DDBJ whole genome shotgun (WGS) entry which is preliminary data.</text>
</comment>
<dbReference type="Pfam" id="PF00106">
    <property type="entry name" value="adh_short"/>
    <property type="match status" value="1"/>
</dbReference>
<dbReference type="GO" id="GO:0016491">
    <property type="term" value="F:oxidoreductase activity"/>
    <property type="evidence" value="ECO:0007669"/>
    <property type="project" value="UniProtKB-KW"/>
</dbReference>
<dbReference type="PRINTS" id="PR00081">
    <property type="entry name" value="GDHRDH"/>
</dbReference>
<sequence length="273" mass="29603">MNASPSPLPTAIITGGSAGLGRVIAETFLQRGYRVMIVGRNETRLQRASQTINHPELHTAQCDLLNTEQTQSLADRVQRELGRLDVLVNCVGASDRSLVSELTPDRLHELIDQNVVTMLLCSQSMAGLLEQSSGTIVNIGSLAGKVGARYLGGYNAAKHALTGLTQQMRLEMLPKNIHVAIVHPGPIRRDDAGARYDDRVSTSMPAQAAQPGGGTSVKGLDPQRVADAVLRCVERKKRDIILPAHMRWMIALGNAFPSLGDWLLLKFTSKRGE</sequence>
<dbReference type="AlphaFoldDB" id="A0A5C6ANP9"/>
<evidence type="ECO:0000256" key="1">
    <source>
        <dbReference type="ARBA" id="ARBA00006484"/>
    </source>
</evidence>
<dbReference type="PROSITE" id="PS00061">
    <property type="entry name" value="ADH_SHORT"/>
    <property type="match status" value="1"/>
</dbReference>
<name>A0A5C6ANP9_9BACT</name>
<organism evidence="5 6">
    <name type="scientific">Stieleria varia</name>
    <dbReference type="NCBI Taxonomy" id="2528005"/>
    <lineage>
        <taxon>Bacteria</taxon>
        <taxon>Pseudomonadati</taxon>
        <taxon>Planctomycetota</taxon>
        <taxon>Planctomycetia</taxon>
        <taxon>Pirellulales</taxon>
        <taxon>Pirellulaceae</taxon>
        <taxon>Stieleria</taxon>
    </lineage>
</organism>
<feature type="domain" description="Ketoreductase" evidence="4">
    <location>
        <begin position="9"/>
        <end position="190"/>
    </location>
</feature>
<dbReference type="PANTHER" id="PTHR44196">
    <property type="entry name" value="DEHYDROGENASE/REDUCTASE SDR FAMILY MEMBER 7B"/>
    <property type="match status" value="1"/>
</dbReference>
<dbReference type="Gene3D" id="3.40.50.720">
    <property type="entry name" value="NAD(P)-binding Rossmann-like Domain"/>
    <property type="match status" value="1"/>
</dbReference>
<dbReference type="Proteomes" id="UP000320176">
    <property type="component" value="Unassembled WGS sequence"/>
</dbReference>
<evidence type="ECO:0000313" key="6">
    <source>
        <dbReference type="Proteomes" id="UP000320176"/>
    </source>
</evidence>
<dbReference type="CDD" id="cd05233">
    <property type="entry name" value="SDR_c"/>
    <property type="match status" value="1"/>
</dbReference>
<dbReference type="InterPro" id="IPR036291">
    <property type="entry name" value="NAD(P)-bd_dom_sf"/>
</dbReference>
<keyword evidence="6" id="KW-1185">Reference proteome</keyword>
<dbReference type="SMART" id="SM00822">
    <property type="entry name" value="PKS_KR"/>
    <property type="match status" value="1"/>
</dbReference>
<dbReference type="GO" id="GO:0016020">
    <property type="term" value="C:membrane"/>
    <property type="evidence" value="ECO:0007669"/>
    <property type="project" value="TreeGrafter"/>
</dbReference>
<dbReference type="SUPFAM" id="SSF51735">
    <property type="entry name" value="NAD(P)-binding Rossmann-fold domains"/>
    <property type="match status" value="1"/>
</dbReference>
<dbReference type="EC" id="1.-.-.-" evidence="5"/>
<accession>A0A5C6ANP9</accession>
<protein>
    <submittedName>
        <fullName evidence="5">Putative oxidoreductase</fullName>
        <ecNumber evidence="5">1.-.-.-</ecNumber>
    </submittedName>
</protein>
<keyword evidence="2 5" id="KW-0560">Oxidoreductase</keyword>
<evidence type="ECO:0000259" key="4">
    <source>
        <dbReference type="SMART" id="SM00822"/>
    </source>
</evidence>
<dbReference type="PANTHER" id="PTHR44196:SF1">
    <property type="entry name" value="DEHYDROGENASE_REDUCTASE SDR FAMILY MEMBER 7B"/>
    <property type="match status" value="1"/>
</dbReference>
<dbReference type="InterPro" id="IPR002347">
    <property type="entry name" value="SDR_fam"/>
</dbReference>